<feature type="transmembrane region" description="Helical" evidence="7">
    <location>
        <begin position="366"/>
        <end position="393"/>
    </location>
</feature>
<feature type="transmembrane region" description="Helical" evidence="7">
    <location>
        <begin position="113"/>
        <end position="134"/>
    </location>
</feature>
<feature type="transmembrane region" description="Helical" evidence="7">
    <location>
        <begin position="87"/>
        <end position="107"/>
    </location>
</feature>
<sequence>MIGKRRDPGGPAASGGGLPRGLALLVAGAFFMEILDGTVIAPAAPLIAADLGIRAVDVNIAISGYLVTVAVLIPISGWAAERFGARRVFATAITVFTLASAGCALAPDLATLTATRVLQGVGGALMVPVGRLAVLRATAKADLIKAIAYLTWPALLAPVLAPAIGGVLAEYASWRWIFVLNLPLGVAGLLLVRRLVPDLRHEGAPPRLDRRGFLFVAAGIAALMVAVENVGDGAIEVPFVAGGAVLALVLLTVAVVHLLRASTPLLDLRILRIASFRVTAAGGSVYRMVIIAIPFLLPLMFQLGFGWNAAQAGLIVIALFAGNVGIKPVTTPLMRRFGIRTVLLAAIPASVMCLLGIAALTPSTPLPLLIALLAVSGVFRSIGFSAYNSLAFADVEPGRMTPANTLMTTVQELGGGLGIAVGALLLRLGEPVTAVIGLADNATSPYRVAFVLLAVLLLVPLAGVVGLSRSAGEAVTGRG</sequence>
<dbReference type="PANTHER" id="PTHR42718">
    <property type="entry name" value="MAJOR FACILITATOR SUPERFAMILY MULTIDRUG TRANSPORTER MFSC"/>
    <property type="match status" value="1"/>
</dbReference>
<feature type="transmembrane region" description="Helical" evidence="7">
    <location>
        <begin position="146"/>
        <end position="168"/>
    </location>
</feature>
<protein>
    <submittedName>
        <fullName evidence="9">MFS transporter</fullName>
    </submittedName>
</protein>
<evidence type="ECO:0000256" key="4">
    <source>
        <dbReference type="ARBA" id="ARBA00022692"/>
    </source>
</evidence>
<comment type="subcellular location">
    <subcellularLocation>
        <location evidence="1">Cell membrane</location>
        <topology evidence="1">Multi-pass membrane protein</topology>
    </subcellularLocation>
</comment>
<dbReference type="RefSeq" id="WP_311558301.1">
    <property type="nucleotide sequence ID" value="NZ_JAVREJ010000015.1"/>
</dbReference>
<feature type="transmembrane region" description="Helical" evidence="7">
    <location>
        <begin position="280"/>
        <end position="301"/>
    </location>
</feature>
<feature type="transmembrane region" description="Helical" evidence="7">
    <location>
        <begin position="174"/>
        <end position="192"/>
    </location>
</feature>
<feature type="domain" description="Major facilitator superfamily (MFS) profile" evidence="8">
    <location>
        <begin position="22"/>
        <end position="472"/>
    </location>
</feature>
<keyword evidence="2" id="KW-0813">Transport</keyword>
<keyword evidence="6 7" id="KW-0472">Membrane</keyword>
<dbReference type="InterPro" id="IPR011701">
    <property type="entry name" value="MFS"/>
</dbReference>
<organism evidence="9 10">
    <name type="scientific">Pseudonocardia charpentierae</name>
    <dbReference type="NCBI Taxonomy" id="3075545"/>
    <lineage>
        <taxon>Bacteria</taxon>
        <taxon>Bacillati</taxon>
        <taxon>Actinomycetota</taxon>
        <taxon>Actinomycetes</taxon>
        <taxon>Pseudonocardiales</taxon>
        <taxon>Pseudonocardiaceae</taxon>
        <taxon>Pseudonocardia</taxon>
    </lineage>
</organism>
<dbReference type="Gene3D" id="1.20.1250.20">
    <property type="entry name" value="MFS general substrate transporter like domains"/>
    <property type="match status" value="1"/>
</dbReference>
<evidence type="ECO:0000313" key="10">
    <source>
        <dbReference type="Proteomes" id="UP001183202"/>
    </source>
</evidence>
<dbReference type="Gene3D" id="1.20.1720.10">
    <property type="entry name" value="Multidrug resistance protein D"/>
    <property type="match status" value="1"/>
</dbReference>
<feature type="transmembrane region" description="Helical" evidence="7">
    <location>
        <begin position="338"/>
        <end position="360"/>
    </location>
</feature>
<evidence type="ECO:0000256" key="6">
    <source>
        <dbReference type="ARBA" id="ARBA00023136"/>
    </source>
</evidence>
<keyword evidence="3" id="KW-1003">Cell membrane</keyword>
<dbReference type="PANTHER" id="PTHR42718:SF46">
    <property type="entry name" value="BLR6921 PROTEIN"/>
    <property type="match status" value="1"/>
</dbReference>
<feature type="transmembrane region" description="Helical" evidence="7">
    <location>
        <begin position="405"/>
        <end position="426"/>
    </location>
</feature>
<keyword evidence="5 7" id="KW-1133">Transmembrane helix</keyword>
<evidence type="ECO:0000256" key="1">
    <source>
        <dbReference type="ARBA" id="ARBA00004651"/>
    </source>
</evidence>
<dbReference type="PROSITE" id="PS50850">
    <property type="entry name" value="MFS"/>
    <property type="match status" value="1"/>
</dbReference>
<accession>A0ABU2NCZ8</accession>
<evidence type="ECO:0000256" key="7">
    <source>
        <dbReference type="SAM" id="Phobius"/>
    </source>
</evidence>
<feature type="transmembrane region" description="Helical" evidence="7">
    <location>
        <begin position="307"/>
        <end position="326"/>
    </location>
</feature>
<gene>
    <name evidence="9" type="ORF">RM445_20065</name>
</gene>
<dbReference type="EMBL" id="JAVREJ010000015">
    <property type="protein sequence ID" value="MDT0351825.1"/>
    <property type="molecule type" value="Genomic_DNA"/>
</dbReference>
<feature type="transmembrane region" description="Helical" evidence="7">
    <location>
        <begin position="237"/>
        <end position="259"/>
    </location>
</feature>
<evidence type="ECO:0000256" key="5">
    <source>
        <dbReference type="ARBA" id="ARBA00022989"/>
    </source>
</evidence>
<dbReference type="Pfam" id="PF07690">
    <property type="entry name" value="MFS_1"/>
    <property type="match status" value="1"/>
</dbReference>
<evidence type="ECO:0000256" key="3">
    <source>
        <dbReference type="ARBA" id="ARBA00022475"/>
    </source>
</evidence>
<keyword evidence="10" id="KW-1185">Reference proteome</keyword>
<dbReference type="InterPro" id="IPR020846">
    <property type="entry name" value="MFS_dom"/>
</dbReference>
<feature type="transmembrane region" description="Helical" evidence="7">
    <location>
        <begin position="446"/>
        <end position="468"/>
    </location>
</feature>
<evidence type="ECO:0000259" key="8">
    <source>
        <dbReference type="PROSITE" id="PS50850"/>
    </source>
</evidence>
<keyword evidence="4 7" id="KW-0812">Transmembrane</keyword>
<proteinExistence type="predicted"/>
<dbReference type="InterPro" id="IPR036259">
    <property type="entry name" value="MFS_trans_sf"/>
</dbReference>
<reference evidence="10" key="1">
    <citation type="submission" date="2023-07" db="EMBL/GenBank/DDBJ databases">
        <title>30 novel species of actinomycetes from the DSMZ collection.</title>
        <authorList>
            <person name="Nouioui I."/>
        </authorList>
    </citation>
    <scope>NUCLEOTIDE SEQUENCE [LARGE SCALE GENOMIC DNA]</scope>
    <source>
        <strain evidence="10">DSM 45834</strain>
    </source>
</reference>
<feature type="transmembrane region" description="Helical" evidence="7">
    <location>
        <begin position="60"/>
        <end position="80"/>
    </location>
</feature>
<dbReference type="PRINTS" id="PR01036">
    <property type="entry name" value="TCRTETB"/>
</dbReference>
<dbReference type="Proteomes" id="UP001183202">
    <property type="component" value="Unassembled WGS sequence"/>
</dbReference>
<feature type="transmembrane region" description="Helical" evidence="7">
    <location>
        <begin position="21"/>
        <end position="48"/>
    </location>
</feature>
<name>A0ABU2NCZ8_9PSEU</name>
<evidence type="ECO:0000313" key="9">
    <source>
        <dbReference type="EMBL" id="MDT0351825.1"/>
    </source>
</evidence>
<dbReference type="SUPFAM" id="SSF103473">
    <property type="entry name" value="MFS general substrate transporter"/>
    <property type="match status" value="1"/>
</dbReference>
<comment type="caution">
    <text evidence="9">The sequence shown here is derived from an EMBL/GenBank/DDBJ whole genome shotgun (WGS) entry which is preliminary data.</text>
</comment>
<feature type="transmembrane region" description="Helical" evidence="7">
    <location>
        <begin position="213"/>
        <end position="231"/>
    </location>
</feature>
<evidence type="ECO:0000256" key="2">
    <source>
        <dbReference type="ARBA" id="ARBA00022448"/>
    </source>
</evidence>